<reference evidence="2" key="1">
    <citation type="journal article" date="2019" name="Int. J. Syst. Evol. Microbiol.">
        <title>The Global Catalogue of Microorganisms (GCM) 10K type strain sequencing project: providing services to taxonomists for standard genome sequencing and annotation.</title>
        <authorList>
            <consortium name="The Broad Institute Genomics Platform"/>
            <consortium name="The Broad Institute Genome Sequencing Center for Infectious Disease"/>
            <person name="Wu L."/>
            <person name="Ma J."/>
        </authorList>
    </citation>
    <scope>NUCLEOTIDE SEQUENCE [LARGE SCALE GENOMIC DNA]</scope>
    <source>
        <strain evidence="2">CGMCC 4.7677</strain>
    </source>
</reference>
<dbReference type="EMBL" id="BNAU01000004">
    <property type="protein sequence ID" value="GHF03086.1"/>
    <property type="molecule type" value="Genomic_DNA"/>
</dbReference>
<gene>
    <name evidence="1" type="ORF">GCM10017786_40810</name>
</gene>
<evidence type="ECO:0000313" key="2">
    <source>
        <dbReference type="Proteomes" id="UP000605897"/>
    </source>
</evidence>
<comment type="caution">
    <text evidence="1">The sequence shown here is derived from an EMBL/GenBank/DDBJ whole genome shotgun (WGS) entry which is preliminary data.</text>
</comment>
<name>A0ABQ3J573_9PSEU</name>
<sequence>MLAMAEWCTTCRPLAAPGRRAATAEQAREMKIFGPEVPCSAEAPPLDRLVALTGRDPGWRS</sequence>
<dbReference type="Proteomes" id="UP000605897">
    <property type="component" value="Unassembled WGS sequence"/>
</dbReference>
<evidence type="ECO:0000313" key="1">
    <source>
        <dbReference type="EMBL" id="GHF03086.1"/>
    </source>
</evidence>
<keyword evidence="2" id="KW-1185">Reference proteome</keyword>
<accession>A0ABQ3J573</accession>
<proteinExistence type="predicted"/>
<protein>
    <submittedName>
        <fullName evidence="1">Uncharacterized protein</fullName>
    </submittedName>
</protein>
<organism evidence="1 2">
    <name type="scientific">Amycolatopsis deserti</name>
    <dbReference type="NCBI Taxonomy" id="185696"/>
    <lineage>
        <taxon>Bacteria</taxon>
        <taxon>Bacillati</taxon>
        <taxon>Actinomycetota</taxon>
        <taxon>Actinomycetes</taxon>
        <taxon>Pseudonocardiales</taxon>
        <taxon>Pseudonocardiaceae</taxon>
        <taxon>Amycolatopsis</taxon>
    </lineage>
</organism>